<proteinExistence type="predicted"/>
<feature type="compositionally biased region" description="Polar residues" evidence="1">
    <location>
        <begin position="1216"/>
        <end position="1229"/>
    </location>
</feature>
<feature type="region of interest" description="Disordered" evidence="1">
    <location>
        <begin position="529"/>
        <end position="591"/>
    </location>
</feature>
<feature type="region of interest" description="Disordered" evidence="1">
    <location>
        <begin position="1098"/>
        <end position="1122"/>
    </location>
</feature>
<gene>
    <name evidence="2" type="ORF">LMXM_33_1340</name>
</gene>
<dbReference type="OMA" id="ARTFYHW"/>
<dbReference type="OrthoDB" id="265608at2759"/>
<feature type="compositionally biased region" description="Low complexity" evidence="1">
    <location>
        <begin position="571"/>
        <end position="589"/>
    </location>
</feature>
<evidence type="ECO:0000313" key="2">
    <source>
        <dbReference type="EMBL" id="CBZ30277.1"/>
    </source>
</evidence>
<feature type="compositionally biased region" description="Pro residues" evidence="1">
    <location>
        <begin position="1034"/>
        <end position="1049"/>
    </location>
</feature>
<evidence type="ECO:0008006" key="4">
    <source>
        <dbReference type="Google" id="ProtNLM"/>
    </source>
</evidence>
<evidence type="ECO:0000313" key="3">
    <source>
        <dbReference type="Proteomes" id="UP000007259"/>
    </source>
</evidence>
<sequence>MSSRVDESILTISSTKELATAHPGACAVVYQAVCAEAIRVVVALYALSQSGVAELGNELRRCRTAMSERWRSPLEVVHRCAPQCHVGSSSLFQRTSSHDGTSARPHSQENGDQLRVLSSTAEARRCITHASLYGLLTAAHLLRCSTWTAASLVQGVWIEGHSALAQVPQLLAQARAAEELRTREPGWCATALVQLTEWLLSSLSPHFPSSLVSTLPSRALSVAEVEPTATDCRDVVLGSWPPLCSAADWALRDASMFAAHQRTVFVADPLPLYFPFLPNGKECNRASVSSPWQPSRVADALESGCAHRWLLDDLPRWCAQVALEEQSKMWHRISLLRSALERWQARRGLRVVAHLSHAAASAPVAEPHSPAMATDSFSPLPQTSAPFYAVVRKVVEEALSLPSGLGDALEAPTLSHTIATQTMAGTPDIDKLDSGGNGELPAWNFREELAADVSMIADDTAPPPSIPSQDTQRTSAPAAEVFACTSHADSAASASKTRRLDSVLRGELTMQNLPSRNMGAEEHARALNEECDQNEPERQRRTPPPQGRGGAEPALPTSTPAAISSSKRGPSPDASRLSAASDLTASSAPVLSAREAKQEELARVMVQRRENTVLRQAFLHWRDHRLYESLAARLIHTQQRELTRARCWAQWRCRRAAALRRDKEIRDVARCDVYTEQKALQYFRALLQRWKTAALVRRFRISTSGHRVLRAWECNTRFAQAQRAIQQQLIGARRVKWQVWTRWQERRQECVADRHRALKHGAATLLLMKDACARRQTSRVATSQRNTTVLKRALQRWALRCTIATRLRSFIESRQPHSTLVRQAWQTWRSRWRERQQRREQEHRLRAFRVARLSEVCFARWMQRWRRETHVQICVARQQRRHVLRPLFLQWQQRMQVRFIVRQAQEELALKVSEQLCGRRTLRTWRRRAAQHAAGRRGLLDALMDADADRFLRLNRLARTFYHWRAHGFVLRRYHLDRRRGLPVAACGAAGMRSGRGHDAVLSISGGTEVEHHSEADVGEEDFDITANPTLMAPLPPPPSSAASPPVPPGRSRRGRLEYTRRAPTRSAVSAPSPKRLPSRRSSATSMLQSTAAAAAAAAALHEPASTWRDSRDEEGRAAALAAPHGGPRVVLCKQLAVPLRRRTLALQRELLATQLQQPPLFSRDVCGRAAPTGSRSTPPPRPVFSELPYSTSAAPRRTTRPRTPPPSRAPDQHWHSNLTGSDAESQALQRLRTATPLFPVRETERALRSPRSAALVESPHSSSPPQQRQSQSGTHVRGSDDYATLGLGSASAAPAHRLLGQMEQLLRRIRNLEAGYPAQATAAV</sequence>
<feature type="region of interest" description="Disordered" evidence="1">
    <location>
        <begin position="91"/>
        <end position="114"/>
    </location>
</feature>
<protein>
    <recommendedName>
        <fullName evidence="4">Sfi1 spindle body domain-containing protein</fullName>
    </recommendedName>
</protein>
<evidence type="ECO:0000256" key="1">
    <source>
        <dbReference type="SAM" id="MobiDB-lite"/>
    </source>
</evidence>
<organism evidence="2 3">
    <name type="scientific">Leishmania mexicana (strain MHOM/GT/2001/U1103)</name>
    <dbReference type="NCBI Taxonomy" id="929439"/>
    <lineage>
        <taxon>Eukaryota</taxon>
        <taxon>Discoba</taxon>
        <taxon>Euglenozoa</taxon>
        <taxon>Kinetoplastea</taxon>
        <taxon>Metakinetoplastina</taxon>
        <taxon>Trypanosomatida</taxon>
        <taxon>Trypanosomatidae</taxon>
        <taxon>Leishmaniinae</taxon>
        <taxon>Leishmania</taxon>
    </lineage>
</organism>
<reference evidence="2 3" key="1">
    <citation type="journal article" date="2011" name="Genome Res.">
        <title>Chromosome and gene copy number variation allow major structural change between species and strains of Leishmania.</title>
        <authorList>
            <person name="Rogers M.B."/>
            <person name="Hilley J.D."/>
            <person name="Dickens N.J."/>
            <person name="Wilkes J."/>
            <person name="Bates P.A."/>
            <person name="Depledge D.P."/>
            <person name="Harris D."/>
            <person name="Her Y."/>
            <person name="Herzyk P."/>
            <person name="Imamura H."/>
            <person name="Otto T.D."/>
            <person name="Sanders M."/>
            <person name="Seeger K."/>
            <person name="Dujardin J.C."/>
            <person name="Berriman M."/>
            <person name="Smith D.F."/>
            <person name="Hertz-Fowler C."/>
            <person name="Mottram J.C."/>
        </authorList>
    </citation>
    <scope>NUCLEOTIDE SEQUENCE [LARGE SCALE GENOMIC DNA]</scope>
    <source>
        <strain evidence="2 3">MHOM/GT/2001/U1103</strain>
    </source>
</reference>
<dbReference type="Proteomes" id="UP000007259">
    <property type="component" value="Chromosome 33"/>
</dbReference>
<dbReference type="GeneID" id="13452332"/>
<feature type="region of interest" description="Disordered" evidence="1">
    <location>
        <begin position="1028"/>
        <end position="1086"/>
    </location>
</feature>
<name>E9B4V8_LEIMU</name>
<dbReference type="VEuPathDB" id="TriTrypDB:LmxM.33.1340"/>
<dbReference type="KEGG" id="lmi:LMXM_33_1340"/>
<keyword evidence="3" id="KW-1185">Reference proteome</keyword>
<accession>E9B4V8</accession>
<dbReference type="RefSeq" id="XP_003878725.1">
    <property type="nucleotide sequence ID" value="XM_003878676.1"/>
</dbReference>
<feature type="compositionally biased region" description="Polar residues" evidence="1">
    <location>
        <begin position="556"/>
        <end position="568"/>
    </location>
</feature>
<feature type="compositionally biased region" description="Low complexity" evidence="1">
    <location>
        <begin position="1070"/>
        <end position="1083"/>
    </location>
</feature>
<feature type="region of interest" description="Disordered" evidence="1">
    <location>
        <begin position="458"/>
        <end position="478"/>
    </location>
</feature>
<dbReference type="PhylomeDB" id="E9B4V8"/>
<feature type="compositionally biased region" description="Low complexity" evidence="1">
    <location>
        <begin position="1259"/>
        <end position="1273"/>
    </location>
</feature>
<dbReference type="EMBL" id="FR799586">
    <property type="protein sequence ID" value="CBZ30277.1"/>
    <property type="molecule type" value="Genomic_DNA"/>
</dbReference>
<feature type="region of interest" description="Disordered" evidence="1">
    <location>
        <begin position="1164"/>
        <end position="1288"/>
    </location>
</feature>